<proteinExistence type="predicted"/>
<dbReference type="GO" id="GO:0005730">
    <property type="term" value="C:nucleolus"/>
    <property type="evidence" value="ECO:0007669"/>
    <property type="project" value="TreeGrafter"/>
</dbReference>
<dbReference type="Pfam" id="PF16201">
    <property type="entry name" value="NopRA1"/>
    <property type="match status" value="1"/>
</dbReference>
<reference evidence="2" key="1">
    <citation type="submission" date="2022-12" db="EMBL/GenBank/DDBJ databases">
        <authorList>
            <person name="Webb A."/>
        </authorList>
    </citation>
    <scope>NUCLEOTIDE SEQUENCE</scope>
    <source>
        <strain evidence="2">Pd1</strain>
    </source>
</reference>
<keyword evidence="3" id="KW-1185">Reference proteome</keyword>
<protein>
    <recommendedName>
        <fullName evidence="1">URB1 C-terminal domain-containing protein</fullName>
    </recommendedName>
</protein>
<name>A0AAV0UV99_9STRA</name>
<dbReference type="GO" id="GO:0000463">
    <property type="term" value="P:maturation of LSU-rRNA from tricistronic rRNA transcript (SSU-rRNA, 5.8S rRNA, LSU-rRNA)"/>
    <property type="evidence" value="ECO:0007669"/>
    <property type="project" value="TreeGrafter"/>
</dbReference>
<dbReference type="Proteomes" id="UP001162029">
    <property type="component" value="Unassembled WGS sequence"/>
</dbReference>
<feature type="domain" description="URB1 C-terminal" evidence="1">
    <location>
        <begin position="117"/>
        <end position="310"/>
    </location>
</feature>
<dbReference type="PANTHER" id="PTHR13500">
    <property type="entry name" value="NUCLEOLAR PRERIBOSOMAL-ASSOCIATED PROTEIN 1"/>
    <property type="match status" value="1"/>
</dbReference>
<evidence type="ECO:0000313" key="2">
    <source>
        <dbReference type="EMBL" id="CAI5738549.1"/>
    </source>
</evidence>
<accession>A0AAV0UV99</accession>
<sequence>MVPPLFAVTCEAVRESVNKLAFDEFGGLTAALLRLVRNEIDAIDYDFVALRVLFEEFEAQEKCGLTLVSMGFRFGASSTIPPSAATLALSKSSNIDLVNDLAWVLGGGLEQNRQGLLGVAIRATSSDVERVREYAFGILAHLHESLQATTETTSDFKAGRQVHLLLDVFRCGVKEPLEQVPSIITVFLNDALAVLTRPTHVLYSQVNHFLLARPAMDLADVPMFYSLFNSQAPLTFRQERSWLLHTLRRGVCSDGDVTLLVRRHVLPMLLSFFTSELADTHTQPLIATILLAALRTPSGGVYLVTKAALLELVVGTVFKTWNCVWKTARR</sequence>
<evidence type="ECO:0000259" key="1">
    <source>
        <dbReference type="Pfam" id="PF16201"/>
    </source>
</evidence>
<dbReference type="InterPro" id="IPR032436">
    <property type="entry name" value="URB1_C"/>
</dbReference>
<dbReference type="AlphaFoldDB" id="A0AAV0UV99"/>
<organism evidence="2 3">
    <name type="scientific">Peronospora destructor</name>
    <dbReference type="NCBI Taxonomy" id="86335"/>
    <lineage>
        <taxon>Eukaryota</taxon>
        <taxon>Sar</taxon>
        <taxon>Stramenopiles</taxon>
        <taxon>Oomycota</taxon>
        <taxon>Peronosporomycetes</taxon>
        <taxon>Peronosporales</taxon>
        <taxon>Peronosporaceae</taxon>
        <taxon>Peronospora</taxon>
    </lineage>
</organism>
<comment type="caution">
    <text evidence="2">The sequence shown here is derived from an EMBL/GenBank/DDBJ whole genome shotgun (WGS) entry which is preliminary data.</text>
</comment>
<evidence type="ECO:0000313" key="3">
    <source>
        <dbReference type="Proteomes" id="UP001162029"/>
    </source>
</evidence>
<gene>
    <name evidence="2" type="ORF">PDE001_LOCUS6940</name>
</gene>
<dbReference type="EMBL" id="CANTFM010001341">
    <property type="protein sequence ID" value="CAI5738549.1"/>
    <property type="molecule type" value="Genomic_DNA"/>
</dbReference>
<dbReference type="InterPro" id="IPR039844">
    <property type="entry name" value="URB1"/>
</dbReference>
<dbReference type="PANTHER" id="PTHR13500:SF0">
    <property type="entry name" value="NUCLEOLAR PRE-RIBOSOMAL-ASSOCIATED PROTEIN 1"/>
    <property type="match status" value="1"/>
</dbReference>
<dbReference type="GO" id="GO:0000466">
    <property type="term" value="P:maturation of 5.8S rRNA from tricistronic rRNA transcript (SSU-rRNA, 5.8S rRNA, LSU-rRNA)"/>
    <property type="evidence" value="ECO:0007669"/>
    <property type="project" value="TreeGrafter"/>
</dbReference>